<comment type="caution">
    <text evidence="1">The sequence shown here is derived from an EMBL/GenBank/DDBJ whole genome shotgun (WGS) entry which is preliminary data.</text>
</comment>
<proteinExistence type="predicted"/>
<dbReference type="EMBL" id="DRYQ01000108">
    <property type="protein sequence ID" value="HHQ51165.1"/>
    <property type="molecule type" value="Genomic_DNA"/>
</dbReference>
<accession>A0A7J3Z9A7</accession>
<sequence length="103" mass="11516">MQKSNKVLGILVGVVSRYTSAYRYAVIPKGTTDIDVLWTVLPDGVKLYIVESSTVFIAFLEGLYIGEFYYKPSILRGCEPIYKAIPGDKLKLVGIDIDNPYHP</sequence>
<protein>
    <submittedName>
        <fullName evidence="1">Uncharacterized protein</fullName>
    </submittedName>
</protein>
<reference evidence="1" key="1">
    <citation type="journal article" date="2020" name="mSystems">
        <title>Genome- and Community-Level Interaction Insights into Carbon Utilization and Element Cycling Functions of Hydrothermarchaeota in Hydrothermal Sediment.</title>
        <authorList>
            <person name="Zhou Z."/>
            <person name="Liu Y."/>
            <person name="Xu W."/>
            <person name="Pan J."/>
            <person name="Luo Z.H."/>
            <person name="Li M."/>
        </authorList>
    </citation>
    <scope>NUCLEOTIDE SEQUENCE [LARGE SCALE GENOMIC DNA]</scope>
    <source>
        <strain evidence="1">SpSt-1105</strain>
    </source>
</reference>
<organism evidence="1">
    <name type="scientific">Ignisphaera aggregans</name>
    <dbReference type="NCBI Taxonomy" id="334771"/>
    <lineage>
        <taxon>Archaea</taxon>
        <taxon>Thermoproteota</taxon>
        <taxon>Thermoprotei</taxon>
        <taxon>Desulfurococcales</taxon>
        <taxon>Desulfurococcaceae</taxon>
        <taxon>Ignisphaera</taxon>
    </lineage>
</organism>
<dbReference type="AlphaFoldDB" id="A0A7J3Z9A7"/>
<evidence type="ECO:0000313" key="1">
    <source>
        <dbReference type="EMBL" id="HHQ51165.1"/>
    </source>
</evidence>
<name>A0A7J3Z9A7_9CREN</name>
<gene>
    <name evidence="1" type="ORF">ENM66_07455</name>
</gene>